<evidence type="ECO:0000313" key="12">
    <source>
        <dbReference type="Proteomes" id="UP001457282"/>
    </source>
</evidence>
<name>A0AAW1WC07_RUBAR</name>
<evidence type="ECO:0000256" key="1">
    <source>
        <dbReference type="ARBA" id="ARBA00004123"/>
    </source>
</evidence>
<organism evidence="11 12">
    <name type="scientific">Rubus argutus</name>
    <name type="common">Southern blackberry</name>
    <dbReference type="NCBI Taxonomy" id="59490"/>
    <lineage>
        <taxon>Eukaryota</taxon>
        <taxon>Viridiplantae</taxon>
        <taxon>Streptophyta</taxon>
        <taxon>Embryophyta</taxon>
        <taxon>Tracheophyta</taxon>
        <taxon>Spermatophyta</taxon>
        <taxon>Magnoliopsida</taxon>
        <taxon>eudicotyledons</taxon>
        <taxon>Gunneridae</taxon>
        <taxon>Pentapetalae</taxon>
        <taxon>rosids</taxon>
        <taxon>fabids</taxon>
        <taxon>Rosales</taxon>
        <taxon>Rosaceae</taxon>
        <taxon>Rosoideae</taxon>
        <taxon>Rosoideae incertae sedis</taxon>
        <taxon>Rubus</taxon>
    </lineage>
</organism>
<evidence type="ECO:0000256" key="9">
    <source>
        <dbReference type="SAM" id="MobiDB-lite"/>
    </source>
</evidence>
<dbReference type="SUPFAM" id="SSF54171">
    <property type="entry name" value="DNA-binding domain"/>
    <property type="match status" value="1"/>
</dbReference>
<evidence type="ECO:0000256" key="5">
    <source>
        <dbReference type="ARBA" id="ARBA00023159"/>
    </source>
</evidence>
<evidence type="ECO:0000256" key="7">
    <source>
        <dbReference type="ARBA" id="ARBA00023242"/>
    </source>
</evidence>
<keyword evidence="7" id="KW-0539">Nucleus</keyword>
<keyword evidence="3" id="KW-0805">Transcription regulation</keyword>
<dbReference type="InterPro" id="IPR016177">
    <property type="entry name" value="DNA-bd_dom_sf"/>
</dbReference>
<feature type="compositionally biased region" description="Polar residues" evidence="9">
    <location>
        <begin position="283"/>
        <end position="300"/>
    </location>
</feature>
<dbReference type="PANTHER" id="PTHR31657">
    <property type="entry name" value="ETHYLENE-RESPONSIVE TRANSCRIPTION FACTOR ERF061"/>
    <property type="match status" value="1"/>
</dbReference>
<feature type="domain" description="AP2/ERF" evidence="10">
    <location>
        <begin position="208"/>
        <end position="265"/>
    </location>
</feature>
<dbReference type="InterPro" id="IPR001471">
    <property type="entry name" value="AP2/ERF_dom"/>
</dbReference>
<evidence type="ECO:0000256" key="4">
    <source>
        <dbReference type="ARBA" id="ARBA00023125"/>
    </source>
</evidence>
<comment type="similarity">
    <text evidence="8">Belongs to the AP2/ERF transcription factor family. ERF subfamily.</text>
</comment>
<keyword evidence="5" id="KW-0010">Activator</keyword>
<dbReference type="PRINTS" id="PR00367">
    <property type="entry name" value="ETHRSPELEMNT"/>
</dbReference>
<dbReference type="FunFam" id="3.30.730.10:FF:000001">
    <property type="entry name" value="Ethylene-responsive transcription factor 2"/>
    <property type="match status" value="1"/>
</dbReference>
<evidence type="ECO:0000256" key="3">
    <source>
        <dbReference type="ARBA" id="ARBA00023015"/>
    </source>
</evidence>
<dbReference type="GO" id="GO:0000976">
    <property type="term" value="F:transcription cis-regulatory region binding"/>
    <property type="evidence" value="ECO:0007669"/>
    <property type="project" value="UniProtKB-ARBA"/>
</dbReference>
<dbReference type="PROSITE" id="PS51032">
    <property type="entry name" value="AP2_ERF"/>
    <property type="match status" value="1"/>
</dbReference>
<evidence type="ECO:0000313" key="11">
    <source>
        <dbReference type="EMBL" id="KAK9922430.1"/>
    </source>
</evidence>
<dbReference type="GO" id="GO:0009873">
    <property type="term" value="P:ethylene-activated signaling pathway"/>
    <property type="evidence" value="ECO:0007669"/>
    <property type="project" value="UniProtKB-KW"/>
</dbReference>
<dbReference type="Pfam" id="PF00847">
    <property type="entry name" value="AP2"/>
    <property type="match status" value="1"/>
</dbReference>
<dbReference type="InterPro" id="IPR036955">
    <property type="entry name" value="AP2/ERF_dom_sf"/>
</dbReference>
<dbReference type="CDD" id="cd00018">
    <property type="entry name" value="AP2"/>
    <property type="match status" value="1"/>
</dbReference>
<accession>A0AAW1WC07</accession>
<gene>
    <name evidence="11" type="ORF">M0R45_030894</name>
</gene>
<feature type="region of interest" description="Disordered" evidence="9">
    <location>
        <begin position="50"/>
        <end position="88"/>
    </location>
</feature>
<reference evidence="11 12" key="1">
    <citation type="journal article" date="2023" name="G3 (Bethesda)">
        <title>A chromosome-length genome assembly and annotation of blackberry (Rubus argutus, cv. 'Hillquist').</title>
        <authorList>
            <person name="Bruna T."/>
            <person name="Aryal R."/>
            <person name="Dudchenko O."/>
            <person name="Sargent D.J."/>
            <person name="Mead D."/>
            <person name="Buti M."/>
            <person name="Cavallini A."/>
            <person name="Hytonen T."/>
            <person name="Andres J."/>
            <person name="Pham M."/>
            <person name="Weisz D."/>
            <person name="Mascagni F."/>
            <person name="Usai G."/>
            <person name="Natali L."/>
            <person name="Bassil N."/>
            <person name="Fernandez G.E."/>
            <person name="Lomsadze A."/>
            <person name="Armour M."/>
            <person name="Olukolu B."/>
            <person name="Poorten T."/>
            <person name="Britton C."/>
            <person name="Davik J."/>
            <person name="Ashrafi H."/>
            <person name="Aiden E.L."/>
            <person name="Borodovsky M."/>
            <person name="Worthington M."/>
        </authorList>
    </citation>
    <scope>NUCLEOTIDE SEQUENCE [LARGE SCALE GENOMIC DNA]</scope>
    <source>
        <strain evidence="11">PI 553951</strain>
    </source>
</reference>
<dbReference type="GO" id="GO:0003700">
    <property type="term" value="F:DNA-binding transcription factor activity"/>
    <property type="evidence" value="ECO:0007669"/>
    <property type="project" value="InterPro"/>
</dbReference>
<protein>
    <recommendedName>
        <fullName evidence="10">AP2/ERF domain-containing protein</fullName>
    </recommendedName>
</protein>
<evidence type="ECO:0000256" key="8">
    <source>
        <dbReference type="ARBA" id="ARBA00024343"/>
    </source>
</evidence>
<dbReference type="GO" id="GO:0005634">
    <property type="term" value="C:nucleus"/>
    <property type="evidence" value="ECO:0007669"/>
    <property type="project" value="UniProtKB-SubCell"/>
</dbReference>
<evidence type="ECO:0000259" key="10">
    <source>
        <dbReference type="PROSITE" id="PS51032"/>
    </source>
</evidence>
<proteinExistence type="inferred from homology"/>
<comment type="caution">
    <text evidence="11">The sequence shown here is derived from an EMBL/GenBank/DDBJ whole genome shotgun (WGS) entry which is preliminary data.</text>
</comment>
<dbReference type="EMBL" id="JBEDUW010000006">
    <property type="protein sequence ID" value="KAK9922430.1"/>
    <property type="molecule type" value="Genomic_DNA"/>
</dbReference>
<dbReference type="Proteomes" id="UP001457282">
    <property type="component" value="Unassembled WGS sequence"/>
</dbReference>
<dbReference type="InterPro" id="IPR051758">
    <property type="entry name" value="ERF/AP2-like"/>
</dbReference>
<keyword evidence="6" id="KW-0804">Transcription</keyword>
<keyword evidence="12" id="KW-1185">Reference proteome</keyword>
<keyword evidence="2" id="KW-0936">Ethylene signaling pathway</keyword>
<feature type="region of interest" description="Disordered" evidence="9">
    <location>
        <begin position="275"/>
        <end position="300"/>
    </location>
</feature>
<dbReference type="Gene3D" id="3.30.730.10">
    <property type="entry name" value="AP2/ERF domain"/>
    <property type="match status" value="1"/>
</dbReference>
<sequence>MASGKKSDNGVDETRMETNQYCEVDRGKEHDFLLERRQWKPVFDEASMSHRPLKKIRSPERCHPHRSIASSSEFQIPPAPSSSNTSIPSSRIVFPFAFDGSPPQQQPIQLPHQFRTTGLQPRQLPPTAHLVEQQQQNQQQMISFGSQQQEMISWQQQQQQQQQQMLQYWSNALNLSPRGRMMMMMNRFGGANSNGVRPLAMPISTSKLYRGVRQRHWGKWVAEIRLPRNRTRLWLGTFDTAEDAALAYDREAFKLRGENARLNFPELFLNKGKDNDNAAPVSIDQSSTATTSVPTDQVSKPSSRYQKAWLNAIPQGWGPGSPVWDDLELDMTSNNLVLQCNDPLHFTTNYPNQQLQQDSSCSSGSSSCPMKPFFWNDQD</sequence>
<evidence type="ECO:0000256" key="6">
    <source>
        <dbReference type="ARBA" id="ARBA00023163"/>
    </source>
</evidence>
<dbReference type="AlphaFoldDB" id="A0AAW1WC07"/>
<keyword evidence="4" id="KW-0238">DNA-binding</keyword>
<evidence type="ECO:0000256" key="2">
    <source>
        <dbReference type="ARBA" id="ARBA00022745"/>
    </source>
</evidence>
<comment type="subcellular location">
    <subcellularLocation>
        <location evidence="1">Nucleus</location>
    </subcellularLocation>
</comment>
<dbReference type="SMART" id="SM00380">
    <property type="entry name" value="AP2"/>
    <property type="match status" value="1"/>
</dbReference>
<dbReference type="PANTHER" id="PTHR31657:SF19">
    <property type="entry name" value="ETHYLENE-RESPONSIVE TRANSCRIPTION FACTOR ERF053"/>
    <property type="match status" value="1"/>
</dbReference>